<comment type="caution">
    <text evidence="1">The sequence shown here is derived from an EMBL/GenBank/DDBJ whole genome shotgun (WGS) entry which is preliminary data.</text>
</comment>
<organism evidence="1 2">
    <name type="scientific">Dreissena polymorpha</name>
    <name type="common">Zebra mussel</name>
    <name type="synonym">Mytilus polymorpha</name>
    <dbReference type="NCBI Taxonomy" id="45954"/>
    <lineage>
        <taxon>Eukaryota</taxon>
        <taxon>Metazoa</taxon>
        <taxon>Spiralia</taxon>
        <taxon>Lophotrochozoa</taxon>
        <taxon>Mollusca</taxon>
        <taxon>Bivalvia</taxon>
        <taxon>Autobranchia</taxon>
        <taxon>Heteroconchia</taxon>
        <taxon>Euheterodonta</taxon>
        <taxon>Imparidentia</taxon>
        <taxon>Neoheterodontei</taxon>
        <taxon>Myida</taxon>
        <taxon>Dreissenoidea</taxon>
        <taxon>Dreissenidae</taxon>
        <taxon>Dreissena</taxon>
    </lineage>
</organism>
<proteinExistence type="predicted"/>
<protein>
    <submittedName>
        <fullName evidence="1">Uncharacterized protein</fullName>
    </submittedName>
</protein>
<sequence>MQRTCRTLLIVESSRPVAGDLKRGHKGRAASCRPLEELRPDRILSLRLSIVYQCTLRSHWPPCTGLFGSKLYLWRIPGKPG</sequence>
<keyword evidence="2" id="KW-1185">Reference proteome</keyword>
<reference evidence="1" key="2">
    <citation type="submission" date="2020-11" db="EMBL/GenBank/DDBJ databases">
        <authorList>
            <person name="McCartney M.A."/>
            <person name="Auch B."/>
            <person name="Kono T."/>
            <person name="Mallez S."/>
            <person name="Becker A."/>
            <person name="Gohl D.M."/>
            <person name="Silverstein K.A.T."/>
            <person name="Koren S."/>
            <person name="Bechman K.B."/>
            <person name="Herman A."/>
            <person name="Abrahante J.E."/>
            <person name="Garbe J."/>
        </authorList>
    </citation>
    <scope>NUCLEOTIDE SEQUENCE</scope>
    <source>
        <strain evidence="1">Duluth1</strain>
        <tissue evidence="1">Whole animal</tissue>
    </source>
</reference>
<gene>
    <name evidence="1" type="ORF">DPMN_178423</name>
</gene>
<reference evidence="1" key="1">
    <citation type="journal article" date="2019" name="bioRxiv">
        <title>The Genome of the Zebra Mussel, Dreissena polymorpha: A Resource for Invasive Species Research.</title>
        <authorList>
            <person name="McCartney M.A."/>
            <person name="Auch B."/>
            <person name="Kono T."/>
            <person name="Mallez S."/>
            <person name="Zhang Y."/>
            <person name="Obille A."/>
            <person name="Becker A."/>
            <person name="Abrahante J.E."/>
            <person name="Garbe J."/>
            <person name="Badalamenti J.P."/>
            <person name="Herman A."/>
            <person name="Mangelson H."/>
            <person name="Liachko I."/>
            <person name="Sullivan S."/>
            <person name="Sone E.D."/>
            <person name="Koren S."/>
            <person name="Silverstein K.A.T."/>
            <person name="Beckman K.B."/>
            <person name="Gohl D.M."/>
        </authorList>
    </citation>
    <scope>NUCLEOTIDE SEQUENCE</scope>
    <source>
        <strain evidence="1">Duluth1</strain>
        <tissue evidence="1">Whole animal</tissue>
    </source>
</reference>
<evidence type="ECO:0000313" key="1">
    <source>
        <dbReference type="EMBL" id="KAH3776989.1"/>
    </source>
</evidence>
<dbReference type="EMBL" id="JAIWYP010000009">
    <property type="protein sequence ID" value="KAH3776989.1"/>
    <property type="molecule type" value="Genomic_DNA"/>
</dbReference>
<dbReference type="AlphaFoldDB" id="A0A9D4IL65"/>
<dbReference type="Proteomes" id="UP000828390">
    <property type="component" value="Unassembled WGS sequence"/>
</dbReference>
<accession>A0A9D4IL65</accession>
<name>A0A9D4IL65_DREPO</name>
<evidence type="ECO:0000313" key="2">
    <source>
        <dbReference type="Proteomes" id="UP000828390"/>
    </source>
</evidence>